<dbReference type="EMBL" id="JADPUN010000422">
    <property type="protein sequence ID" value="MBF9135242.1"/>
    <property type="molecule type" value="Genomic_DNA"/>
</dbReference>
<comment type="caution">
    <text evidence="2">The sequence shown here is derived from an EMBL/GenBank/DDBJ whole genome shotgun (WGS) entry which is preliminary data.</text>
</comment>
<evidence type="ECO:0000313" key="3">
    <source>
        <dbReference type="Proteomes" id="UP000638560"/>
    </source>
</evidence>
<gene>
    <name evidence="2" type="ORF">I0C86_41060</name>
</gene>
<feature type="coiled-coil region" evidence="1">
    <location>
        <begin position="3"/>
        <end position="37"/>
    </location>
</feature>
<protein>
    <submittedName>
        <fullName evidence="2">Uncharacterized protein</fullName>
    </submittedName>
</protein>
<accession>A0ABS0H9T1</accession>
<organism evidence="2 3">
    <name type="scientific">Plantactinospora alkalitolerans</name>
    <dbReference type="NCBI Taxonomy" id="2789879"/>
    <lineage>
        <taxon>Bacteria</taxon>
        <taxon>Bacillati</taxon>
        <taxon>Actinomycetota</taxon>
        <taxon>Actinomycetes</taxon>
        <taxon>Micromonosporales</taxon>
        <taxon>Micromonosporaceae</taxon>
        <taxon>Plantactinospora</taxon>
    </lineage>
</organism>
<name>A0ABS0H9T1_9ACTN</name>
<keyword evidence="3" id="KW-1185">Reference proteome</keyword>
<keyword evidence="1" id="KW-0175">Coiled coil</keyword>
<reference evidence="2 3" key="1">
    <citation type="submission" date="2020-11" db="EMBL/GenBank/DDBJ databases">
        <title>A novel isolate from a Black sea contaminated sediment with potential to produce alkanes: Plantactinospora alkalitolerans sp. nov.</title>
        <authorList>
            <person name="Carro L."/>
            <person name="Veyisoglu A."/>
            <person name="Guven K."/>
            <person name="Schumann P."/>
            <person name="Klenk H.-P."/>
            <person name="Sahin N."/>
        </authorList>
    </citation>
    <scope>NUCLEOTIDE SEQUENCE [LARGE SCALE GENOMIC DNA]</scope>
    <source>
        <strain evidence="2 3">S1510</strain>
    </source>
</reference>
<sequence length="152" mass="17446">MSKSRDMQRIKRGLEELRELNQEHADLEGARADRARQRGLLAADLYFIEGVAQERLADEMSKLGGDEATRSSVRKWIAQHSPQLFVMVRRKGDGYELATLPLPWGDRGPLLDQGRRLVKEHQDQGYRIVPSRLELTVSKVRDAAELWRSLEP</sequence>
<dbReference type="RefSeq" id="WP_196206699.1">
    <property type="nucleotide sequence ID" value="NZ_JADPUN010000422.1"/>
</dbReference>
<dbReference type="Proteomes" id="UP000638560">
    <property type="component" value="Unassembled WGS sequence"/>
</dbReference>
<proteinExistence type="predicted"/>
<evidence type="ECO:0000313" key="2">
    <source>
        <dbReference type="EMBL" id="MBF9135242.1"/>
    </source>
</evidence>
<evidence type="ECO:0000256" key="1">
    <source>
        <dbReference type="SAM" id="Coils"/>
    </source>
</evidence>